<dbReference type="CDD" id="cd11655">
    <property type="entry name" value="rap1_myb-like"/>
    <property type="match status" value="1"/>
</dbReference>
<feature type="compositionally biased region" description="Basic and acidic residues" evidence="1">
    <location>
        <begin position="86"/>
        <end position="95"/>
    </location>
</feature>
<reference evidence="2 3" key="1">
    <citation type="submission" date="2024-01" db="EMBL/GenBank/DDBJ databases">
        <title>Comparative genomics of Cryptococcus and Kwoniella reveals pathogenesis evolution and contrasting modes of karyotype evolution via chromosome fusion or intercentromeric recombination.</title>
        <authorList>
            <person name="Coelho M.A."/>
            <person name="David-Palma M."/>
            <person name="Shea T."/>
            <person name="Bowers K."/>
            <person name="McGinley-Smith S."/>
            <person name="Mohammad A.W."/>
            <person name="Gnirke A."/>
            <person name="Yurkov A.M."/>
            <person name="Nowrousian M."/>
            <person name="Sun S."/>
            <person name="Cuomo C.A."/>
            <person name="Heitman J."/>
        </authorList>
    </citation>
    <scope>NUCLEOTIDE SEQUENCE [LARGE SCALE GENOMIC DNA]</scope>
    <source>
        <strain evidence="2">CBS 11374</strain>
    </source>
</reference>
<proteinExistence type="predicted"/>
<evidence type="ECO:0008006" key="4">
    <source>
        <dbReference type="Google" id="ProtNLM"/>
    </source>
</evidence>
<name>A0ABZ1D8A8_9TREE</name>
<feature type="compositionally biased region" description="Basic residues" evidence="1">
    <location>
        <begin position="313"/>
        <end position="331"/>
    </location>
</feature>
<keyword evidence="3" id="KW-1185">Reference proteome</keyword>
<evidence type="ECO:0000256" key="1">
    <source>
        <dbReference type="SAM" id="MobiDB-lite"/>
    </source>
</evidence>
<protein>
    <recommendedName>
        <fullName evidence="4">BRCT domain-containing protein</fullName>
    </recommendedName>
</protein>
<dbReference type="GeneID" id="87958963"/>
<dbReference type="EMBL" id="CP141889">
    <property type="protein sequence ID" value="WRT69842.1"/>
    <property type="molecule type" value="Genomic_DNA"/>
</dbReference>
<feature type="compositionally biased region" description="Acidic residues" evidence="1">
    <location>
        <begin position="524"/>
        <end position="536"/>
    </location>
</feature>
<feature type="compositionally biased region" description="Acidic residues" evidence="1">
    <location>
        <begin position="577"/>
        <end position="600"/>
    </location>
</feature>
<sequence>MSVHSEGEEEIVDTTSPTREKSTATMPIARVDHSATTENVPGAVDSGLSGPGPGPRTRSSRIAAVKARESTARQISAEQGQGEDESGSKSEYDSSDKDDEEDGKIDEGGILVDAKGKEWLKIGDEFPWDDVEWFIDDSVDEEMRIHLGRRIKKMEGYQVNSPTEADVILVNPHPDQLAPERAKGLSNLGNVKSGLTSILPYNWLSRCYFTKKVQSIDASRLPIFLDEQGAGLRVMVGKLGEGLAGDQERRKVMIDLEAHGALIVSSWNQTQICILPSSHPYLSNPPQEEQIKHVSFRSPEWVNEKIKSASQRSKSKSTGKSKGKGRGRGKRRGEGTNIKRKHPKTEKKVPVERKMTVKREGRIKRTEFDAHDRDRLARWIAYHRPTEVGRITRSLYDKLQTYSPTHPFFPWASRHPSTAWHEHYKRSRSKIGSDGKILEDEIERYVNEEIDKSLKTKYERGEGQGQVKGKARKTVYQPPDNDDEQSDTDSEHGQEEVKGPDPKGIEKKTVTRKGKGRVQKIVDPDEEDEVVDVNDEADGHNQEAHTAKATQGVEDMSDGEHDEDEANGEEGVKGADIEAEVNAEAEQEGAEEEAEEEEEGEERRKIDAVGGAVDSSIDANRPSHAGEGHITHELVHREKGIEEDEEGQRRSKRLRRT</sequence>
<feature type="compositionally biased region" description="Basic and acidic residues" evidence="1">
    <location>
        <begin position="537"/>
        <end position="546"/>
    </location>
</feature>
<feature type="compositionally biased region" description="Basic and acidic residues" evidence="1">
    <location>
        <begin position="624"/>
        <end position="640"/>
    </location>
</feature>
<feature type="region of interest" description="Disordered" evidence="1">
    <location>
        <begin position="456"/>
        <end position="657"/>
    </location>
</feature>
<feature type="region of interest" description="Disordered" evidence="1">
    <location>
        <begin position="303"/>
        <end position="350"/>
    </location>
</feature>
<evidence type="ECO:0000313" key="2">
    <source>
        <dbReference type="EMBL" id="WRT69842.1"/>
    </source>
</evidence>
<dbReference type="Proteomes" id="UP001329825">
    <property type="component" value="Chromosome 9"/>
</dbReference>
<dbReference type="RefSeq" id="XP_062794581.1">
    <property type="nucleotide sequence ID" value="XM_062938530.1"/>
</dbReference>
<feature type="compositionally biased region" description="Basic and acidic residues" evidence="1">
    <location>
        <begin position="489"/>
        <end position="509"/>
    </location>
</feature>
<organism evidence="2 3">
    <name type="scientific">Kwoniella shivajii</name>
    <dbReference type="NCBI Taxonomy" id="564305"/>
    <lineage>
        <taxon>Eukaryota</taxon>
        <taxon>Fungi</taxon>
        <taxon>Dikarya</taxon>
        <taxon>Basidiomycota</taxon>
        <taxon>Agaricomycotina</taxon>
        <taxon>Tremellomycetes</taxon>
        <taxon>Tremellales</taxon>
        <taxon>Cryptococcaceae</taxon>
        <taxon>Kwoniella</taxon>
    </lineage>
</organism>
<evidence type="ECO:0000313" key="3">
    <source>
        <dbReference type="Proteomes" id="UP001329825"/>
    </source>
</evidence>
<feature type="region of interest" description="Disordered" evidence="1">
    <location>
        <begin position="1"/>
        <end position="110"/>
    </location>
</feature>
<gene>
    <name evidence="2" type="ORF">IL334_006833</name>
</gene>
<accession>A0ABZ1D8A8</accession>
<feature type="compositionally biased region" description="Acidic residues" evidence="1">
    <location>
        <begin position="555"/>
        <end position="568"/>
    </location>
</feature>